<dbReference type="PATRIC" id="fig|1288826.3.peg.111"/>
<dbReference type="EMBL" id="APAT01000004">
    <property type="protein sequence ID" value="EMP57451.1"/>
    <property type="molecule type" value="Genomic_DNA"/>
</dbReference>
<name>M7CV77_9GAMM</name>
<proteinExistence type="predicted"/>
<comment type="caution">
    <text evidence="4">The sequence shown here is derived from an EMBL/GenBank/DDBJ whole genome shotgun (WGS) entry which is preliminary data.</text>
</comment>
<dbReference type="Proteomes" id="UP000011960">
    <property type="component" value="Unassembled WGS sequence"/>
</dbReference>
<evidence type="ECO:0000256" key="1">
    <source>
        <dbReference type="ARBA" id="ARBA00023196"/>
    </source>
</evidence>
<dbReference type="GO" id="GO:0045259">
    <property type="term" value="C:proton-transporting ATP synthase complex"/>
    <property type="evidence" value="ECO:0007669"/>
    <property type="project" value="UniProtKB-KW"/>
</dbReference>
<keyword evidence="5" id="KW-1185">Reference proteome</keyword>
<evidence type="ECO:0000259" key="3">
    <source>
        <dbReference type="Pfam" id="PF02823"/>
    </source>
</evidence>
<dbReference type="RefSeq" id="WP_008937276.1">
    <property type="nucleotide sequence ID" value="NZ_APAT01000004.1"/>
</dbReference>
<dbReference type="InterPro" id="IPR020546">
    <property type="entry name" value="ATP_synth_F1_dsu/esu_N"/>
</dbReference>
<feature type="coiled-coil region" evidence="2">
    <location>
        <begin position="93"/>
        <end position="120"/>
    </location>
</feature>
<feature type="domain" description="ATP synthase F1 complex delta/epsilon subunit N-terminal" evidence="3">
    <location>
        <begin position="20"/>
        <end position="82"/>
    </location>
</feature>
<sequence>MNTFALRLQDATHAEDIPSVRSFVGEDASGSFGIMAGHCRTIAVLTMGLARFRVEGQSWQHLAMPGAVLYFQDNLLTVNTRRFLIDDDYDRISEALKEELLAEEEKLHSLKESLHNMENAVFRRLWDLGRKEMG</sequence>
<reference evidence="4 5" key="1">
    <citation type="journal article" date="2013" name="Genome Announc.">
        <title>Genome Sequence of Hydrothermal Arsenic-Respiring Bacterium Marinobacter santoriniensis NKSG1T.</title>
        <authorList>
            <person name="Handley K.M."/>
            <person name="Upton M."/>
            <person name="Beatson S.A."/>
            <person name="Hery M."/>
            <person name="Lloyd J.R."/>
        </authorList>
    </citation>
    <scope>NUCLEOTIDE SEQUENCE [LARGE SCALE GENOMIC DNA]</scope>
    <source>
        <strain evidence="4 5">NKSG1</strain>
    </source>
</reference>
<dbReference type="InterPro" id="IPR036771">
    <property type="entry name" value="ATPsynth_dsu/esu_N"/>
</dbReference>
<accession>M7CV77</accession>
<organism evidence="4 5">
    <name type="scientific">Marinobacter santoriniensis NKSG1</name>
    <dbReference type="NCBI Taxonomy" id="1288826"/>
    <lineage>
        <taxon>Bacteria</taxon>
        <taxon>Pseudomonadati</taxon>
        <taxon>Pseudomonadota</taxon>
        <taxon>Gammaproteobacteria</taxon>
        <taxon>Pseudomonadales</taxon>
        <taxon>Marinobacteraceae</taxon>
        <taxon>Marinobacter</taxon>
    </lineage>
</organism>
<dbReference type="OrthoDB" id="272739at2"/>
<gene>
    <name evidence="4" type="ORF">MSNKSG1_00551</name>
</gene>
<evidence type="ECO:0000313" key="5">
    <source>
        <dbReference type="Proteomes" id="UP000011960"/>
    </source>
</evidence>
<protein>
    <submittedName>
        <fullName evidence="4">H+transporting two-sector ATPase delta/subunit epsilon</fullName>
    </submittedName>
</protein>
<dbReference type="AlphaFoldDB" id="M7CV77"/>
<dbReference type="GO" id="GO:0015986">
    <property type="term" value="P:proton motive force-driven ATP synthesis"/>
    <property type="evidence" value="ECO:0007669"/>
    <property type="project" value="InterPro"/>
</dbReference>
<dbReference type="SUPFAM" id="SSF51344">
    <property type="entry name" value="Epsilon subunit of F1F0-ATP synthase N-terminal domain"/>
    <property type="match status" value="1"/>
</dbReference>
<dbReference type="Pfam" id="PF02823">
    <property type="entry name" value="ATP-synt_DE_N"/>
    <property type="match status" value="1"/>
</dbReference>
<keyword evidence="2" id="KW-0175">Coiled coil</keyword>
<dbReference type="eggNOG" id="COG0355">
    <property type="taxonomic scope" value="Bacteria"/>
</dbReference>
<evidence type="ECO:0000313" key="4">
    <source>
        <dbReference type="EMBL" id="EMP57451.1"/>
    </source>
</evidence>
<evidence type="ECO:0000256" key="2">
    <source>
        <dbReference type="SAM" id="Coils"/>
    </source>
</evidence>
<keyword evidence="1" id="KW-0139">CF(1)</keyword>
<dbReference type="Gene3D" id="2.60.15.10">
    <property type="entry name" value="F0F1 ATP synthase delta/epsilon subunit, N-terminal"/>
    <property type="match status" value="1"/>
</dbReference>
<keyword evidence="1" id="KW-0066">ATP synthesis</keyword>
<dbReference type="STRING" id="1288826.MSNKSG1_00551"/>